<dbReference type="AlphaFoldDB" id="A0A1J4RR19"/>
<dbReference type="PANTHER" id="PTHR38659:SF1">
    <property type="entry name" value="METAL DEPENDENT PHOSPHOHYDROLASE"/>
    <property type="match status" value="1"/>
</dbReference>
<dbReference type="Proteomes" id="UP000183144">
    <property type="component" value="Unassembled WGS sequence"/>
</dbReference>
<evidence type="ECO:0000313" key="2">
    <source>
        <dbReference type="EMBL" id="OIN88764.1"/>
    </source>
</evidence>
<sequence length="184" mass="21193">MNRQQTLDYINSRTKNKNLVKHMLAVEAQMRGLAKYFGENEDEWAVAGLIHDADYDQWPDEHPKKLIAYLEEKHEPAWLIDAIRSHAWGFHEFTQEPKTKLEWSLYCSDELSGLIIACALVRPSKKLAEVTLESIKKKWKQTSFAAGVHREQTELCEAKLGIKLDKFIGICLKSLQNINQDLGL</sequence>
<dbReference type="InterPro" id="IPR003607">
    <property type="entry name" value="HD/PDEase_dom"/>
</dbReference>
<evidence type="ECO:0000313" key="3">
    <source>
        <dbReference type="Proteomes" id="UP000183144"/>
    </source>
</evidence>
<accession>A0A1J4RR19</accession>
<dbReference type="Gene3D" id="1.10.3210.10">
    <property type="entry name" value="Hypothetical protein af1432"/>
    <property type="match status" value="1"/>
</dbReference>
<protein>
    <recommendedName>
        <fullName evidence="1">HD/PDEase domain-containing protein</fullName>
    </recommendedName>
</protein>
<comment type="caution">
    <text evidence="2">The sequence shown here is derived from an EMBL/GenBank/DDBJ whole genome shotgun (WGS) entry which is preliminary data.</text>
</comment>
<dbReference type="EMBL" id="MNUI01000056">
    <property type="protein sequence ID" value="OIN88764.1"/>
    <property type="molecule type" value="Genomic_DNA"/>
</dbReference>
<dbReference type="InterPro" id="IPR006674">
    <property type="entry name" value="HD_domain"/>
</dbReference>
<organism evidence="2 3">
    <name type="scientific">Candidatus Beckwithbacteria bacterium CG1_02_47_37</name>
    <dbReference type="NCBI Taxonomy" id="1805034"/>
    <lineage>
        <taxon>Bacteria</taxon>
        <taxon>Candidatus Beckwithiibacteriota</taxon>
    </lineage>
</organism>
<reference evidence="2 3" key="1">
    <citation type="journal article" date="2016" name="Environ. Microbiol.">
        <title>Genomic resolution of a cold subsurface aquifer community provides metabolic insights for novel microbes adapted to high CO concentrations.</title>
        <authorList>
            <person name="Probst A.J."/>
            <person name="Castelle C.J."/>
            <person name="Singh A."/>
            <person name="Brown C.T."/>
            <person name="Anantharaman K."/>
            <person name="Sharon I."/>
            <person name="Hug L.A."/>
            <person name="Burstein D."/>
            <person name="Emerson J.B."/>
            <person name="Thomas B.C."/>
            <person name="Banfield J.F."/>
        </authorList>
    </citation>
    <scope>NUCLEOTIDE SEQUENCE [LARGE SCALE GENOMIC DNA]</scope>
    <source>
        <strain evidence="2">CG1_02_47_37</strain>
    </source>
</reference>
<dbReference type="STRING" id="1805034.AUJ59_03340"/>
<name>A0A1J4RR19_9BACT</name>
<gene>
    <name evidence="2" type="ORF">AUJ59_03340</name>
</gene>
<dbReference type="Pfam" id="PF01966">
    <property type="entry name" value="HD"/>
    <property type="match status" value="1"/>
</dbReference>
<feature type="domain" description="HD/PDEase" evidence="1">
    <location>
        <begin position="15"/>
        <end position="123"/>
    </location>
</feature>
<evidence type="ECO:0000259" key="1">
    <source>
        <dbReference type="SMART" id="SM00471"/>
    </source>
</evidence>
<dbReference type="PANTHER" id="PTHR38659">
    <property type="entry name" value="METAL-DEPENDENT PHOSPHOHYDROLASE"/>
    <property type="match status" value="1"/>
</dbReference>
<proteinExistence type="predicted"/>
<dbReference type="SUPFAM" id="SSF109604">
    <property type="entry name" value="HD-domain/PDEase-like"/>
    <property type="match status" value="1"/>
</dbReference>
<dbReference type="SMART" id="SM00471">
    <property type="entry name" value="HDc"/>
    <property type="match status" value="1"/>
</dbReference>